<organism evidence="5 6">
    <name type="scientific">Fervidibacillus halotolerans</name>
    <dbReference type="NCBI Taxonomy" id="2980027"/>
    <lineage>
        <taxon>Bacteria</taxon>
        <taxon>Bacillati</taxon>
        <taxon>Bacillota</taxon>
        <taxon>Bacilli</taxon>
        <taxon>Bacillales</taxon>
        <taxon>Bacillaceae</taxon>
        <taxon>Fervidibacillus</taxon>
    </lineage>
</organism>
<dbReference type="InterPro" id="IPR011098">
    <property type="entry name" value="G5_dom"/>
</dbReference>
<proteinExistence type="predicted"/>
<dbReference type="KEGG" id="fhl:OE105_01485"/>
<reference evidence="5" key="1">
    <citation type="submission" date="2022-09" db="EMBL/GenBank/DDBJ databases">
        <title>Complete Genomes of Fervidibacillus albus and Fervidibacillus halotolerans isolated from tidal flat sediments.</title>
        <authorList>
            <person name="Kwon K.K."/>
            <person name="Yang S.-H."/>
            <person name="Park M.J."/>
            <person name="Oh H.-M."/>
        </authorList>
    </citation>
    <scope>NUCLEOTIDE SEQUENCE</scope>
    <source>
        <strain evidence="5">MEBiC13594</strain>
    </source>
</reference>
<dbReference type="Pfam" id="PF07501">
    <property type="entry name" value="G5"/>
    <property type="match status" value="1"/>
</dbReference>
<dbReference type="PANTHER" id="PTHR35788:SF1">
    <property type="entry name" value="EXPORTED PROTEIN"/>
    <property type="match status" value="1"/>
</dbReference>
<evidence type="ECO:0000256" key="3">
    <source>
        <dbReference type="SAM" id="Phobius"/>
    </source>
</evidence>
<dbReference type="Proteomes" id="UP001164726">
    <property type="component" value="Chromosome"/>
</dbReference>
<dbReference type="EMBL" id="CP106877">
    <property type="protein sequence ID" value="WAA12845.1"/>
    <property type="molecule type" value="Genomic_DNA"/>
</dbReference>
<protein>
    <submittedName>
        <fullName evidence="5">VanW family protein</fullName>
    </submittedName>
</protein>
<dbReference type="PANTHER" id="PTHR35788">
    <property type="entry name" value="EXPORTED PROTEIN-RELATED"/>
    <property type="match status" value="1"/>
</dbReference>
<dbReference type="PROSITE" id="PS51109">
    <property type="entry name" value="G5"/>
    <property type="match status" value="1"/>
</dbReference>
<keyword evidence="3" id="KW-0472">Membrane</keyword>
<dbReference type="AlphaFoldDB" id="A0A9E8M0V3"/>
<sequence length="433" mass="49510">MGKRKIFVLAFIFLLALILIYLLFVRNQQMTFPTGSTIGGVDVGGKTEEEAKYVITETIVQWKKEPLQLITSKGLFPIPKEVIQFDVDSSISLLKEQLKKPWYQLFQKTKGKQIPLNVSIQLDDDLLEQLNNLVDVEQTIEKIHQNASYLKKSEIEAVQLENLEETVIVESTWQIPENYHFIDLFIEELNNITIEPGEIFSFLNHVVEKLSHYNEEEGNFVASQLYSVFLQTNVQILERHSQGVIPTYATAGIEAEVNNQEQLDLMVKNIGTNPLTLKATQKGNQLTIQVVSQKSEKTYTYQIINKIDVQFPTIIRYDKQLNPDEEKIIQNGIDGKRVEVYRIPSSSNDSKSERISRDYYPSTPKIVAVSYRNIEGITAGEGNEMTDSKLEDELLTNPETEDETTEQMNETDEQKGNEGSNFDSIYEQPNIVK</sequence>
<evidence type="ECO:0000313" key="5">
    <source>
        <dbReference type="EMBL" id="WAA12845.1"/>
    </source>
</evidence>
<keyword evidence="3" id="KW-0812">Transmembrane</keyword>
<dbReference type="InterPro" id="IPR007391">
    <property type="entry name" value="Vancomycin_resist_VanW"/>
</dbReference>
<evidence type="ECO:0000313" key="6">
    <source>
        <dbReference type="Proteomes" id="UP001164726"/>
    </source>
</evidence>
<feature type="compositionally biased region" description="Acidic residues" evidence="2">
    <location>
        <begin position="399"/>
        <end position="411"/>
    </location>
</feature>
<accession>A0A9E8M0V3</accession>
<evidence type="ECO:0000259" key="4">
    <source>
        <dbReference type="PROSITE" id="PS51109"/>
    </source>
</evidence>
<keyword evidence="3" id="KW-1133">Transmembrane helix</keyword>
<dbReference type="Pfam" id="PF04294">
    <property type="entry name" value="VanW"/>
    <property type="match status" value="1"/>
</dbReference>
<dbReference type="Gene3D" id="2.20.230.10">
    <property type="entry name" value="Resuscitation-promoting factor rpfb"/>
    <property type="match status" value="1"/>
</dbReference>
<gene>
    <name evidence="5" type="ORF">OE105_01485</name>
</gene>
<dbReference type="InterPro" id="IPR052913">
    <property type="entry name" value="Glycopeptide_resist_protein"/>
</dbReference>
<feature type="domain" description="G5" evidence="4">
    <location>
        <begin position="295"/>
        <end position="373"/>
    </location>
</feature>
<feature type="transmembrane region" description="Helical" evidence="3">
    <location>
        <begin position="7"/>
        <end position="24"/>
    </location>
</feature>
<name>A0A9E8M0V3_9BACI</name>
<keyword evidence="6" id="KW-1185">Reference proteome</keyword>
<evidence type="ECO:0000256" key="2">
    <source>
        <dbReference type="SAM" id="MobiDB-lite"/>
    </source>
</evidence>
<evidence type="ECO:0000256" key="1">
    <source>
        <dbReference type="ARBA" id="ARBA00022729"/>
    </source>
</evidence>
<dbReference type="RefSeq" id="WP_275420977.1">
    <property type="nucleotide sequence ID" value="NZ_CP106877.1"/>
</dbReference>
<feature type="region of interest" description="Disordered" evidence="2">
    <location>
        <begin position="378"/>
        <end position="433"/>
    </location>
</feature>
<dbReference type="SMART" id="SM01208">
    <property type="entry name" value="G5"/>
    <property type="match status" value="1"/>
</dbReference>
<keyword evidence="1" id="KW-0732">Signal</keyword>